<evidence type="ECO:0000313" key="2">
    <source>
        <dbReference type="EMBL" id="KLI00800.1"/>
    </source>
</evidence>
<evidence type="ECO:0000313" key="4">
    <source>
        <dbReference type="Proteomes" id="UP000319498"/>
    </source>
</evidence>
<evidence type="ECO:0000313" key="1">
    <source>
        <dbReference type="EMBL" id="GED58213.1"/>
    </source>
</evidence>
<dbReference type="GO" id="GO:0016301">
    <property type="term" value="F:kinase activity"/>
    <property type="evidence" value="ECO:0007669"/>
    <property type="project" value="UniProtKB-KW"/>
</dbReference>
<comment type="caution">
    <text evidence="2">The sequence shown here is derived from an EMBL/GenBank/DDBJ whole genome shotgun (WGS) entry which is preliminary data.</text>
</comment>
<dbReference type="Proteomes" id="UP000035218">
    <property type="component" value="Unassembled WGS sequence"/>
</dbReference>
<sequence>MSTLEKAIVIATNAHTGQLDKGGNPYILHPLRIMMKMPSKESMIVAVLHDVLEDTEVTKEDLFQAGFSTEIVETVIAVTRDEDETYMEFVKRAKRNPLARIVKLADLEDNCDLSRIPDPKPKDHERLLRYKEAIKELIST</sequence>
<name>A0A837KWE8_9BACL</name>
<dbReference type="EMBL" id="LDCN01000001">
    <property type="protein sequence ID" value="KLI00800.1"/>
    <property type="molecule type" value="Genomic_DNA"/>
</dbReference>
<gene>
    <name evidence="2" type="ORF">AA984_02490</name>
    <name evidence="1" type="ORF">BFO01nite_23450</name>
</gene>
<dbReference type="RefSeq" id="WP_047067963.1">
    <property type="nucleotide sequence ID" value="NZ_BJOL01000013.1"/>
</dbReference>
<dbReference type="Pfam" id="PF13328">
    <property type="entry name" value="HD_4"/>
    <property type="match status" value="1"/>
</dbReference>
<dbReference type="InterPro" id="IPR052194">
    <property type="entry name" value="MESH1"/>
</dbReference>
<proteinExistence type="predicted"/>
<dbReference type="PANTHER" id="PTHR46246:SF1">
    <property type="entry name" value="GUANOSINE-3',5'-BIS(DIPHOSPHATE) 3'-PYROPHOSPHOHYDROLASE MESH1"/>
    <property type="match status" value="1"/>
</dbReference>
<dbReference type="PANTHER" id="PTHR46246">
    <property type="entry name" value="GUANOSINE-3',5'-BIS(DIPHOSPHATE) 3'-PYROPHOSPHOHYDROLASE MESH1"/>
    <property type="match status" value="1"/>
</dbReference>
<dbReference type="GeneID" id="87583937"/>
<dbReference type="EMBL" id="BJOL01000013">
    <property type="protein sequence ID" value="GED58213.1"/>
    <property type="molecule type" value="Genomic_DNA"/>
</dbReference>
<organism evidence="2 3">
    <name type="scientific">Brevibacillus formosus</name>
    <dbReference type="NCBI Taxonomy" id="54913"/>
    <lineage>
        <taxon>Bacteria</taxon>
        <taxon>Bacillati</taxon>
        <taxon>Bacillota</taxon>
        <taxon>Bacilli</taxon>
        <taxon>Bacillales</taxon>
        <taxon>Paenibacillaceae</taxon>
        <taxon>Brevibacillus</taxon>
    </lineage>
</organism>
<reference evidence="1 4" key="2">
    <citation type="submission" date="2019-06" db="EMBL/GenBank/DDBJ databases">
        <title>Whole genome shotgun sequence of Brevibacillus formosus NBRC 15716.</title>
        <authorList>
            <person name="Hosoyama A."/>
            <person name="Uohara A."/>
            <person name="Ohji S."/>
            <person name="Ichikawa N."/>
        </authorList>
    </citation>
    <scope>NUCLEOTIDE SEQUENCE [LARGE SCALE GENOMIC DNA]</scope>
    <source>
        <strain evidence="1 4">NBRC 15716</strain>
    </source>
</reference>
<evidence type="ECO:0000313" key="3">
    <source>
        <dbReference type="Proteomes" id="UP000035218"/>
    </source>
</evidence>
<dbReference type="Proteomes" id="UP000319498">
    <property type="component" value="Unassembled WGS sequence"/>
</dbReference>
<keyword evidence="4" id="KW-1185">Reference proteome</keyword>
<keyword evidence="2" id="KW-0418">Kinase</keyword>
<reference evidence="2 3" key="1">
    <citation type="submission" date="2015-05" db="EMBL/GenBank/DDBJ databases">
        <title>Genome sequencing project for genomic taxonomy and phylogenomics of Bacillus-like bacteria.</title>
        <authorList>
            <person name="Liu B."/>
            <person name="Wang J."/>
            <person name="Zhu Y."/>
            <person name="Liu G."/>
            <person name="Chen Q."/>
            <person name="Chen Z."/>
            <person name="Lan J."/>
            <person name="Che J."/>
            <person name="Ge C."/>
            <person name="Shi H."/>
            <person name="Pan Z."/>
            <person name="Liu X."/>
        </authorList>
    </citation>
    <scope>NUCLEOTIDE SEQUENCE [LARGE SCALE GENOMIC DNA]</scope>
    <source>
        <strain evidence="2 3">DSM 9885</strain>
    </source>
</reference>
<protein>
    <submittedName>
        <fullName evidence="2">GTP pyrophosphokinase</fullName>
    </submittedName>
</protein>
<dbReference type="SUPFAM" id="SSF109604">
    <property type="entry name" value="HD-domain/PDEase-like"/>
    <property type="match status" value="1"/>
</dbReference>
<dbReference type="AlphaFoldDB" id="A0A837KWE8"/>
<dbReference type="GO" id="GO:0008893">
    <property type="term" value="F:guanosine-3',5'-bis(diphosphate) 3'-diphosphatase activity"/>
    <property type="evidence" value="ECO:0007669"/>
    <property type="project" value="TreeGrafter"/>
</dbReference>
<dbReference type="OrthoDB" id="9802385at2"/>
<keyword evidence="2" id="KW-0808">Transferase</keyword>
<accession>A0A837KWE8</accession>
<dbReference type="Gene3D" id="1.10.3210.10">
    <property type="entry name" value="Hypothetical protein af1432"/>
    <property type="match status" value="1"/>
</dbReference>